<keyword evidence="3 5" id="KW-1133">Transmembrane helix</keyword>
<protein>
    <submittedName>
        <fullName evidence="7">UDP-sugar transporter</fullName>
    </submittedName>
</protein>
<gene>
    <name evidence="7" type="ORF">STAS_03938</name>
</gene>
<dbReference type="Proteomes" id="UP000325081">
    <property type="component" value="Unassembled WGS sequence"/>
</dbReference>
<evidence type="ECO:0000256" key="2">
    <source>
        <dbReference type="ARBA" id="ARBA00022692"/>
    </source>
</evidence>
<dbReference type="InterPro" id="IPR012337">
    <property type="entry name" value="RNaseH-like_sf"/>
</dbReference>
<dbReference type="OrthoDB" id="417037at2759"/>
<dbReference type="InterPro" id="IPR050186">
    <property type="entry name" value="TPT_transporter"/>
</dbReference>
<feature type="transmembrane region" description="Helical" evidence="5">
    <location>
        <begin position="470"/>
        <end position="491"/>
    </location>
</feature>
<proteinExistence type="predicted"/>
<dbReference type="AlphaFoldDB" id="A0A5A7P5U7"/>
<feature type="transmembrane region" description="Helical" evidence="5">
    <location>
        <begin position="535"/>
        <end position="556"/>
    </location>
</feature>
<evidence type="ECO:0000256" key="3">
    <source>
        <dbReference type="ARBA" id="ARBA00022989"/>
    </source>
</evidence>
<dbReference type="InterPro" id="IPR004853">
    <property type="entry name" value="Sugar_P_trans_dom"/>
</dbReference>
<evidence type="ECO:0000313" key="8">
    <source>
        <dbReference type="Proteomes" id="UP000325081"/>
    </source>
</evidence>
<dbReference type="Gene3D" id="3.30.420.10">
    <property type="entry name" value="Ribonuclease H-like superfamily/Ribonuclease H"/>
    <property type="match status" value="1"/>
</dbReference>
<name>A0A5A7P5U7_STRAF</name>
<evidence type="ECO:0000256" key="4">
    <source>
        <dbReference type="ARBA" id="ARBA00023136"/>
    </source>
</evidence>
<dbReference type="GO" id="GO:0016020">
    <property type="term" value="C:membrane"/>
    <property type="evidence" value="ECO:0007669"/>
    <property type="project" value="UniProtKB-SubCell"/>
</dbReference>
<dbReference type="Pfam" id="PF03151">
    <property type="entry name" value="TPT"/>
    <property type="match status" value="1"/>
</dbReference>
<keyword evidence="7" id="KW-0813">Transport</keyword>
<dbReference type="GO" id="GO:0003676">
    <property type="term" value="F:nucleic acid binding"/>
    <property type="evidence" value="ECO:0007669"/>
    <property type="project" value="InterPro"/>
</dbReference>
<feature type="transmembrane region" description="Helical" evidence="5">
    <location>
        <begin position="563"/>
        <end position="581"/>
    </location>
</feature>
<dbReference type="InterPro" id="IPR036397">
    <property type="entry name" value="RNaseH_sf"/>
</dbReference>
<dbReference type="PANTHER" id="PTHR11132">
    <property type="entry name" value="SOLUTE CARRIER FAMILY 35"/>
    <property type="match status" value="1"/>
</dbReference>
<sequence>MRTRLVNYGTVPSVNATLYVSVNATLRPLDLISLLHLKPGEEKKWYSKPKSTKHPSKLTGERRDENPILLLEVAQHVIEESGSMSFFSSLKPGAGLLLPDSIHSLITLSQSPTRGKREPRAGNAIKRISLERGCGAGIVLTSPEKVKSLRNSIHLFLCTNNVAEYEACTTGLKLALSLGASVAFTLGTVPSLVFCNHREKKKRILTVQTYTQNEFPNRIGELDDEICCSFQPVGVGKKLREERLARRRQRERDPSAARWLQRESFVTGESARELETRQREWWRGGFHPAIASCAGVAFAFTLELVNYGTVPSVNAAIQVGRDGTVINQFKCERNASCVAFTLELVNYGTVPSVNERFKQDVVRTYNDAFTLASVNATLYVQYIVLLEFRFKQDEILNVQRYVHIRDALGGFCPEQECAFGSSEDEVTGTLSTVWMDYNMDQTPYLSLFAAVSYGVASMGMVFINKAVLMQYAYSMTLLTLQQLMTTVLIRFGRTMGYTKARGFNVETAKRLLLVSLFYNANVAFALASLKGVNIPMYIAIKRLTPLAVLVAGFFYGKGRPTTQVTLSVLLTAAGVLIAALGDFSFDLFGYGMAFTSVFFQTMYLVLVEKSGAEDGLSSVEIMFYNSILSLPFLFILIIATGEFPNSMSILFAKV</sequence>
<evidence type="ECO:0000313" key="7">
    <source>
        <dbReference type="EMBL" id="GER28163.1"/>
    </source>
</evidence>
<dbReference type="SUPFAM" id="SSF53098">
    <property type="entry name" value="Ribonuclease H-like"/>
    <property type="match status" value="1"/>
</dbReference>
<feature type="transmembrane region" description="Helical" evidence="5">
    <location>
        <begin position="619"/>
        <end position="639"/>
    </location>
</feature>
<feature type="transmembrane region" description="Helical" evidence="5">
    <location>
        <begin position="444"/>
        <end position="464"/>
    </location>
</feature>
<keyword evidence="2 5" id="KW-0812">Transmembrane</keyword>
<accession>A0A5A7P5U7</accession>
<reference evidence="8" key="1">
    <citation type="journal article" date="2019" name="Curr. Biol.">
        <title>Genome Sequence of Striga asiatica Provides Insight into the Evolution of Plant Parasitism.</title>
        <authorList>
            <person name="Yoshida S."/>
            <person name="Kim S."/>
            <person name="Wafula E.K."/>
            <person name="Tanskanen J."/>
            <person name="Kim Y.M."/>
            <person name="Honaas L."/>
            <person name="Yang Z."/>
            <person name="Spallek T."/>
            <person name="Conn C.E."/>
            <person name="Ichihashi Y."/>
            <person name="Cheong K."/>
            <person name="Cui S."/>
            <person name="Der J.P."/>
            <person name="Gundlach H."/>
            <person name="Jiao Y."/>
            <person name="Hori C."/>
            <person name="Ishida J.K."/>
            <person name="Kasahara H."/>
            <person name="Kiba T."/>
            <person name="Kim M.S."/>
            <person name="Koo N."/>
            <person name="Laohavisit A."/>
            <person name="Lee Y.H."/>
            <person name="Lumba S."/>
            <person name="McCourt P."/>
            <person name="Mortimer J.C."/>
            <person name="Mutuku J.M."/>
            <person name="Nomura T."/>
            <person name="Sasaki-Sekimoto Y."/>
            <person name="Seto Y."/>
            <person name="Wang Y."/>
            <person name="Wakatake T."/>
            <person name="Sakakibara H."/>
            <person name="Demura T."/>
            <person name="Yamaguchi S."/>
            <person name="Yoneyama K."/>
            <person name="Manabe R.I."/>
            <person name="Nelson D.C."/>
            <person name="Schulman A.H."/>
            <person name="Timko M.P."/>
            <person name="dePamphilis C.W."/>
            <person name="Choi D."/>
            <person name="Shirasu K."/>
        </authorList>
    </citation>
    <scope>NUCLEOTIDE SEQUENCE [LARGE SCALE GENOMIC DNA]</scope>
    <source>
        <strain evidence="8">cv. UVA1</strain>
    </source>
</reference>
<feature type="transmembrane region" description="Helical" evidence="5">
    <location>
        <begin position="511"/>
        <end position="529"/>
    </location>
</feature>
<feature type="transmembrane region" description="Helical" evidence="5">
    <location>
        <begin position="174"/>
        <end position="195"/>
    </location>
</feature>
<evidence type="ECO:0000256" key="5">
    <source>
        <dbReference type="SAM" id="Phobius"/>
    </source>
</evidence>
<evidence type="ECO:0000256" key="1">
    <source>
        <dbReference type="ARBA" id="ARBA00004141"/>
    </source>
</evidence>
<feature type="transmembrane region" description="Helical" evidence="5">
    <location>
        <begin position="587"/>
        <end position="607"/>
    </location>
</feature>
<comment type="subcellular location">
    <subcellularLocation>
        <location evidence="1">Membrane</location>
        <topology evidence="1">Multi-pass membrane protein</topology>
    </subcellularLocation>
</comment>
<comment type="caution">
    <text evidence="7">The sequence shown here is derived from an EMBL/GenBank/DDBJ whole genome shotgun (WGS) entry which is preliminary data.</text>
</comment>
<keyword evidence="4 5" id="KW-0472">Membrane</keyword>
<dbReference type="EMBL" id="BKCP01002336">
    <property type="protein sequence ID" value="GER28163.1"/>
    <property type="molecule type" value="Genomic_DNA"/>
</dbReference>
<keyword evidence="8" id="KW-1185">Reference proteome</keyword>
<keyword evidence="7" id="KW-0762">Sugar transport</keyword>
<evidence type="ECO:0000259" key="6">
    <source>
        <dbReference type="Pfam" id="PF03151"/>
    </source>
</evidence>
<organism evidence="7 8">
    <name type="scientific">Striga asiatica</name>
    <name type="common">Asiatic witchweed</name>
    <name type="synonym">Buchnera asiatica</name>
    <dbReference type="NCBI Taxonomy" id="4170"/>
    <lineage>
        <taxon>Eukaryota</taxon>
        <taxon>Viridiplantae</taxon>
        <taxon>Streptophyta</taxon>
        <taxon>Embryophyta</taxon>
        <taxon>Tracheophyta</taxon>
        <taxon>Spermatophyta</taxon>
        <taxon>Magnoliopsida</taxon>
        <taxon>eudicotyledons</taxon>
        <taxon>Gunneridae</taxon>
        <taxon>Pentapetalae</taxon>
        <taxon>asterids</taxon>
        <taxon>lamiids</taxon>
        <taxon>Lamiales</taxon>
        <taxon>Orobanchaceae</taxon>
        <taxon>Buchnereae</taxon>
        <taxon>Striga</taxon>
    </lineage>
</organism>
<feature type="domain" description="Sugar phosphate transporter" evidence="6">
    <location>
        <begin position="455"/>
        <end position="641"/>
    </location>
</feature>